<accession>A0ABN8UH95</accession>
<sequence length="230" mass="26728">MKSSLRGFTLVELLIAISILSGLLFVGNYSYQILAGRWQQELGQFHNYQEFGRKLSLFNKTLAGIQPYVVRRVVNSNQQVGFLFEGNEQRLLSISKVGLIQQAYPEVFRLIVQEQDNGLFSLLYQAKSTQHFLLKYSDQNIDFQRSYILFQDLDEIKFNYLGWDNINQKSELKSVGRTPTWRQSYSGLDSQQLPEEIAILMKQGTQELLYTIELDKSTLRYLTPYLDVAR</sequence>
<keyword evidence="1" id="KW-1133">Transmembrane helix</keyword>
<keyword evidence="1" id="KW-0812">Transmembrane</keyword>
<protein>
    <recommendedName>
        <fullName evidence="4">Prepilin-type N-terminal cleavage/methylation domain-containing protein</fullName>
    </recommendedName>
</protein>
<keyword evidence="1" id="KW-0472">Membrane</keyword>
<dbReference type="RefSeq" id="WP_261591876.1">
    <property type="nucleotide sequence ID" value="NZ_CAMAPD010000003.1"/>
</dbReference>
<evidence type="ECO:0008006" key="4">
    <source>
        <dbReference type="Google" id="ProtNLM"/>
    </source>
</evidence>
<dbReference type="NCBIfam" id="TIGR02532">
    <property type="entry name" value="IV_pilin_GFxxxE"/>
    <property type="match status" value="1"/>
</dbReference>
<evidence type="ECO:0000313" key="3">
    <source>
        <dbReference type="Proteomes" id="UP001152485"/>
    </source>
</evidence>
<evidence type="ECO:0000256" key="1">
    <source>
        <dbReference type="SAM" id="Phobius"/>
    </source>
</evidence>
<feature type="transmembrane region" description="Helical" evidence="1">
    <location>
        <begin position="7"/>
        <end position="31"/>
    </location>
</feature>
<proteinExistence type="predicted"/>
<dbReference type="InterPro" id="IPR012902">
    <property type="entry name" value="N_methyl_site"/>
</dbReference>
<dbReference type="Proteomes" id="UP001152485">
    <property type="component" value="Unassembled WGS sequence"/>
</dbReference>
<organism evidence="2 3">
    <name type="scientific">Pseudoalteromonas holothuriae</name>
    <dbReference type="NCBI Taxonomy" id="2963714"/>
    <lineage>
        <taxon>Bacteria</taxon>
        <taxon>Pseudomonadati</taxon>
        <taxon>Pseudomonadota</taxon>
        <taxon>Gammaproteobacteria</taxon>
        <taxon>Alteromonadales</taxon>
        <taxon>Pseudoalteromonadaceae</taxon>
        <taxon>Pseudoalteromonas</taxon>
    </lineage>
</organism>
<reference evidence="2 3" key="1">
    <citation type="submission" date="2022-07" db="EMBL/GenBank/DDBJ databases">
        <authorList>
            <person name="Criscuolo A."/>
        </authorList>
    </citation>
    <scope>NUCLEOTIDE SEQUENCE [LARGE SCALE GENOMIC DNA]</scope>
    <source>
        <strain evidence="3">CIP 111951</strain>
    </source>
</reference>
<dbReference type="EMBL" id="CAMAPD010000003">
    <property type="protein sequence ID" value="CAH9052716.1"/>
    <property type="molecule type" value="Genomic_DNA"/>
</dbReference>
<name>A0ABN8UH95_9GAMM</name>
<evidence type="ECO:0000313" key="2">
    <source>
        <dbReference type="EMBL" id="CAH9052716.1"/>
    </source>
</evidence>
<comment type="caution">
    <text evidence="2">The sequence shown here is derived from an EMBL/GenBank/DDBJ whole genome shotgun (WGS) entry which is preliminary data.</text>
</comment>
<gene>
    <name evidence="2" type="ORF">PSECIP111951_00675</name>
</gene>
<dbReference type="Pfam" id="PF07963">
    <property type="entry name" value="N_methyl"/>
    <property type="match status" value="1"/>
</dbReference>